<keyword evidence="6" id="KW-0479">Metal-binding</keyword>
<comment type="similarity">
    <text evidence="3">Belongs to the metallo-dependent hydrolases superfamily. Adenosine and AMP deaminases family. ADGF subfamily.</text>
</comment>
<dbReference type="FunFam" id="3.20.20.140:FF:000017">
    <property type="entry name" value="Adenosine deaminase 2"/>
    <property type="match status" value="1"/>
</dbReference>
<dbReference type="RefSeq" id="XP_006019501.2">
    <property type="nucleotide sequence ID" value="XM_006019439.3"/>
</dbReference>
<dbReference type="STRING" id="38654.A0A1U7RK12"/>
<evidence type="ECO:0000256" key="3">
    <source>
        <dbReference type="ARBA" id="ARBA00006083"/>
    </source>
</evidence>
<evidence type="ECO:0000256" key="8">
    <source>
        <dbReference type="ARBA" id="ARBA00022801"/>
    </source>
</evidence>
<dbReference type="Pfam" id="PF00962">
    <property type="entry name" value="A_deaminase"/>
    <property type="match status" value="1"/>
</dbReference>
<evidence type="ECO:0000259" key="11">
    <source>
        <dbReference type="Pfam" id="PF08451"/>
    </source>
</evidence>
<dbReference type="Proteomes" id="UP000189705">
    <property type="component" value="Unplaced"/>
</dbReference>
<dbReference type="CDD" id="cd01321">
    <property type="entry name" value="ADGF"/>
    <property type="match status" value="1"/>
</dbReference>
<feature type="domain" description="Adenosine/AMP deaminase N-terminal" evidence="11">
    <location>
        <begin position="87"/>
        <end position="157"/>
    </location>
</feature>
<dbReference type="NCBIfam" id="TIGR01431">
    <property type="entry name" value="adm_rel"/>
    <property type="match status" value="1"/>
</dbReference>
<comment type="subcellular location">
    <subcellularLocation>
        <location evidence="2">Secreted</location>
    </subcellularLocation>
</comment>
<dbReference type="GO" id="GO:0006154">
    <property type="term" value="P:adenosine catabolic process"/>
    <property type="evidence" value="ECO:0007669"/>
    <property type="project" value="InterPro"/>
</dbReference>
<accession>A0A1U7RK12</accession>
<feature type="domain" description="Adenosine deaminase" evidence="10">
    <location>
        <begin position="261"/>
        <end position="549"/>
    </location>
</feature>
<evidence type="ECO:0000256" key="1">
    <source>
        <dbReference type="ARBA" id="ARBA00001947"/>
    </source>
</evidence>
<dbReference type="PANTHER" id="PTHR11409">
    <property type="entry name" value="ADENOSINE DEAMINASE"/>
    <property type="match status" value="1"/>
</dbReference>
<keyword evidence="5" id="KW-0964">Secreted</keyword>
<name>A0A1U7RK12_ALLSI</name>
<comment type="cofactor">
    <cofactor evidence="1">
        <name>Zn(2+)</name>
        <dbReference type="ChEBI" id="CHEBI:29105"/>
    </cofactor>
</comment>
<dbReference type="InterPro" id="IPR006331">
    <property type="entry name" value="ADGF"/>
</dbReference>
<protein>
    <recommendedName>
        <fullName evidence="4">adenosine deaminase</fullName>
        <ecNumber evidence="4">3.5.4.4</ecNumber>
    </recommendedName>
</protein>
<dbReference type="InterPro" id="IPR013659">
    <property type="entry name" value="A_deaminase_N"/>
</dbReference>
<reference evidence="13" key="1">
    <citation type="submission" date="2025-08" db="UniProtKB">
        <authorList>
            <consortium name="RefSeq"/>
        </authorList>
    </citation>
    <scope>IDENTIFICATION</scope>
</reference>
<proteinExistence type="inferred from homology"/>
<dbReference type="EC" id="3.5.4.4" evidence="4"/>
<dbReference type="PANTHER" id="PTHR11409:SF39">
    <property type="entry name" value="ADENOSINE DEAMINASE 2"/>
    <property type="match status" value="1"/>
</dbReference>
<dbReference type="InterPro" id="IPR006330">
    <property type="entry name" value="Ado/ade_deaminase"/>
</dbReference>
<evidence type="ECO:0000256" key="9">
    <source>
        <dbReference type="ARBA" id="ARBA00047764"/>
    </source>
</evidence>
<keyword evidence="7" id="KW-0732">Signal</keyword>
<keyword evidence="12" id="KW-1185">Reference proteome</keyword>
<evidence type="ECO:0000256" key="6">
    <source>
        <dbReference type="ARBA" id="ARBA00022723"/>
    </source>
</evidence>
<dbReference type="AlphaFoldDB" id="A0A1U7RK12"/>
<evidence type="ECO:0000256" key="2">
    <source>
        <dbReference type="ARBA" id="ARBA00004613"/>
    </source>
</evidence>
<dbReference type="GeneID" id="102377014"/>
<dbReference type="GO" id="GO:0004000">
    <property type="term" value="F:adenosine deaminase activity"/>
    <property type="evidence" value="ECO:0007669"/>
    <property type="project" value="InterPro"/>
</dbReference>
<dbReference type="GO" id="GO:0046103">
    <property type="term" value="P:inosine biosynthetic process"/>
    <property type="evidence" value="ECO:0007669"/>
    <property type="project" value="TreeGrafter"/>
</dbReference>
<dbReference type="GO" id="GO:0046872">
    <property type="term" value="F:metal ion binding"/>
    <property type="evidence" value="ECO:0007669"/>
    <property type="project" value="UniProtKB-KW"/>
</dbReference>
<gene>
    <name evidence="13" type="primary">ADA2</name>
</gene>
<dbReference type="Pfam" id="PF08451">
    <property type="entry name" value="A_deaminase_N"/>
    <property type="match status" value="1"/>
</dbReference>
<dbReference type="CTD" id="51816"/>
<dbReference type="KEGG" id="asn:102377014"/>
<dbReference type="Gene3D" id="3.20.20.140">
    <property type="entry name" value="Metal-dependent hydrolases"/>
    <property type="match status" value="1"/>
</dbReference>
<evidence type="ECO:0000313" key="12">
    <source>
        <dbReference type="Proteomes" id="UP000189705"/>
    </source>
</evidence>
<dbReference type="InterPro" id="IPR032466">
    <property type="entry name" value="Metal_Hydrolase"/>
</dbReference>
<dbReference type="InParanoid" id="A0A1U7RK12"/>
<dbReference type="InterPro" id="IPR001365">
    <property type="entry name" value="A_deaminase_dom"/>
</dbReference>
<evidence type="ECO:0000313" key="13">
    <source>
        <dbReference type="RefSeq" id="XP_006019501.2"/>
    </source>
</evidence>
<evidence type="ECO:0000256" key="4">
    <source>
        <dbReference type="ARBA" id="ARBA00012784"/>
    </source>
</evidence>
<organism evidence="12 13">
    <name type="scientific">Alligator sinensis</name>
    <name type="common">Chinese alligator</name>
    <dbReference type="NCBI Taxonomy" id="38654"/>
    <lineage>
        <taxon>Eukaryota</taxon>
        <taxon>Metazoa</taxon>
        <taxon>Chordata</taxon>
        <taxon>Craniata</taxon>
        <taxon>Vertebrata</taxon>
        <taxon>Euteleostomi</taxon>
        <taxon>Archelosauria</taxon>
        <taxon>Archosauria</taxon>
        <taxon>Crocodylia</taxon>
        <taxon>Alligatoridae</taxon>
        <taxon>Alligatorinae</taxon>
        <taxon>Alligator</taxon>
    </lineage>
</organism>
<sequence length="573" mass="65008">MGWRHIRFRGVGLEVGAGGDLFICSAVVWPERETEVAGRRKKGAQGISIFLPYRLVPDMKSPAGPTRWLVLLVTSLVSLCLSFPLWKDRDFLMEEEDAHRTGGNLVLGNWEQKLNEKLITLKEKEVAKAISTGQFPPSMHFFRARSLIDQSTVFSILKRMPKGAVLHLHDYAILSADWLVNNATYLPDCYICFTCLGTVRFRFSKPHPPSKVPPNCSKWVLLETYRKQLHNITEFDHSLLKNLTLVTDDPEMAYPTQAFIWKKFENAFLTASGLVCYAPVFKAYFYQGLLELYKDNIQYVEIRAILPQVYELDGTTHNKSWSVVTYREVTRQFVKDHPDFIGAKIIFTAHRMLNVSQIKEAIYTAMLLRAQFPDTLAGFDLVGYEDEGHSLWELKDILTIPYSLGVHLPYFFHAGETDWQGTSADNNVLDALLLNTSRIGHGLTLNKHPVARSLSRKMDVPIEVCPISNQVLKLVSDLRNHPAAELIADGHPIVVSPDDPSVFGAKGVSYDFYEVFMGIGGMNADLRTLKQLALNSLKYSSMQPEEKAKAEEVWQKKWNQFIADFSGVFPREL</sequence>
<evidence type="ECO:0000256" key="5">
    <source>
        <dbReference type="ARBA" id="ARBA00022525"/>
    </source>
</evidence>
<evidence type="ECO:0000256" key="7">
    <source>
        <dbReference type="ARBA" id="ARBA00022729"/>
    </source>
</evidence>
<dbReference type="eggNOG" id="KOG1097">
    <property type="taxonomic scope" value="Eukaryota"/>
</dbReference>
<dbReference type="SUPFAM" id="SSF51556">
    <property type="entry name" value="Metallo-dependent hydrolases"/>
    <property type="match status" value="1"/>
</dbReference>
<dbReference type="GO" id="GO:0005615">
    <property type="term" value="C:extracellular space"/>
    <property type="evidence" value="ECO:0007669"/>
    <property type="project" value="InterPro"/>
</dbReference>
<keyword evidence="8" id="KW-0378">Hydrolase</keyword>
<comment type="catalytic activity">
    <reaction evidence="9">
        <text>adenosine + H2O + H(+) = inosine + NH4(+)</text>
        <dbReference type="Rhea" id="RHEA:24408"/>
        <dbReference type="ChEBI" id="CHEBI:15377"/>
        <dbReference type="ChEBI" id="CHEBI:15378"/>
        <dbReference type="ChEBI" id="CHEBI:16335"/>
        <dbReference type="ChEBI" id="CHEBI:17596"/>
        <dbReference type="ChEBI" id="CHEBI:28938"/>
        <dbReference type="EC" id="3.5.4.4"/>
    </reaction>
</comment>
<evidence type="ECO:0000259" key="10">
    <source>
        <dbReference type="Pfam" id="PF00962"/>
    </source>
</evidence>